<dbReference type="RefSeq" id="WP_200197508.1">
    <property type="nucleotide sequence ID" value="NZ_JAENHM010000069.1"/>
</dbReference>
<dbReference type="EMBL" id="JAENHM010000069">
    <property type="protein sequence ID" value="MBK1840785.1"/>
    <property type="molecule type" value="Genomic_DNA"/>
</dbReference>
<dbReference type="PANTHER" id="PTHR43861">
    <property type="entry name" value="TRANS-ACONITATE 2-METHYLTRANSFERASE-RELATED"/>
    <property type="match status" value="1"/>
</dbReference>
<keyword evidence="2" id="KW-0489">Methyltransferase</keyword>
<dbReference type="CDD" id="cd02440">
    <property type="entry name" value="AdoMet_MTases"/>
    <property type="match status" value="1"/>
</dbReference>
<dbReference type="Proteomes" id="UP000652760">
    <property type="component" value="Unassembled WGS sequence"/>
</dbReference>
<evidence type="ECO:0000313" key="2">
    <source>
        <dbReference type="EMBL" id="MBK1840785.1"/>
    </source>
</evidence>
<dbReference type="Gene3D" id="3.40.50.150">
    <property type="entry name" value="Vaccinia Virus protein VP39"/>
    <property type="match status" value="1"/>
</dbReference>
<dbReference type="PANTHER" id="PTHR43861:SF3">
    <property type="entry name" value="PUTATIVE (AFU_ORTHOLOGUE AFUA_2G14390)-RELATED"/>
    <property type="match status" value="1"/>
</dbReference>
<sequence length="240" mass="27207">MTDLPAERQRLADVAERHQPIELDRMILDRYAGELATWFRGESCLDIGSRGGCQTEHVVRHFPSVVAIDAVEEHLLDLRHRFPQIRTIVSLIEEYDTEERFDCAIMIGFLEHVIDPVGVLTKCRELLKPGGRLMIGVPNARSLHRQIGVAMNMLPRCDALTESDHKIGHRRVYSWDSLRTDIVAAGLDIRSMWGGFLKPLNSAQMAKQFSPEQIAAFYEVGRQYPDLCNFILAVAERSAP</sequence>
<comment type="caution">
    <text evidence="2">The sequence shown here is derived from an EMBL/GenBank/DDBJ whole genome shotgun (WGS) entry which is preliminary data.</text>
</comment>
<dbReference type="GO" id="GO:0008168">
    <property type="term" value="F:methyltransferase activity"/>
    <property type="evidence" value="ECO:0007669"/>
    <property type="project" value="UniProtKB-KW"/>
</dbReference>
<name>A0ABS1FBI0_9PROT</name>
<dbReference type="SUPFAM" id="SSF53335">
    <property type="entry name" value="S-adenosyl-L-methionine-dependent methyltransferases"/>
    <property type="match status" value="1"/>
</dbReference>
<organism evidence="2 3">
    <name type="scientific">Azospirillum endophyticum</name>
    <dbReference type="NCBI Taxonomy" id="2800326"/>
    <lineage>
        <taxon>Bacteria</taxon>
        <taxon>Pseudomonadati</taxon>
        <taxon>Pseudomonadota</taxon>
        <taxon>Alphaproteobacteria</taxon>
        <taxon>Rhodospirillales</taxon>
        <taxon>Azospirillaceae</taxon>
        <taxon>Azospirillum</taxon>
    </lineage>
</organism>
<gene>
    <name evidence="2" type="ORF">JHL17_25605</name>
</gene>
<proteinExistence type="predicted"/>
<evidence type="ECO:0000313" key="3">
    <source>
        <dbReference type="Proteomes" id="UP000652760"/>
    </source>
</evidence>
<dbReference type="GO" id="GO:0032259">
    <property type="term" value="P:methylation"/>
    <property type="evidence" value="ECO:0007669"/>
    <property type="project" value="UniProtKB-KW"/>
</dbReference>
<evidence type="ECO:0000256" key="1">
    <source>
        <dbReference type="ARBA" id="ARBA00022679"/>
    </source>
</evidence>
<accession>A0ABS1FBI0</accession>
<dbReference type="Pfam" id="PF13489">
    <property type="entry name" value="Methyltransf_23"/>
    <property type="match status" value="1"/>
</dbReference>
<keyword evidence="3" id="KW-1185">Reference proteome</keyword>
<reference evidence="3" key="1">
    <citation type="submission" date="2021-01" db="EMBL/GenBank/DDBJ databases">
        <title>Genome public.</title>
        <authorList>
            <person name="Liu C."/>
            <person name="Sun Q."/>
        </authorList>
    </citation>
    <scope>NUCLEOTIDE SEQUENCE [LARGE SCALE GENOMIC DNA]</scope>
    <source>
        <strain evidence="3">YIM B02556</strain>
    </source>
</reference>
<dbReference type="InterPro" id="IPR029063">
    <property type="entry name" value="SAM-dependent_MTases_sf"/>
</dbReference>
<protein>
    <submittedName>
        <fullName evidence="2">Class I SAM-dependent methyltransferase</fullName>
    </submittedName>
</protein>
<keyword evidence="1" id="KW-0808">Transferase</keyword>